<feature type="active site" description="Proton donor/acceptor" evidence="1">
    <location>
        <position position="86"/>
    </location>
</feature>
<name>A0A967E907_9MICO</name>
<feature type="active site" description="Tele-phosphohistidine intermediate" evidence="1">
    <location>
        <position position="15"/>
    </location>
</feature>
<protein>
    <submittedName>
        <fullName evidence="3">Histidine phosphatase family protein</fullName>
    </submittedName>
</protein>
<dbReference type="SMART" id="SM00855">
    <property type="entry name" value="PGAM"/>
    <property type="match status" value="1"/>
</dbReference>
<dbReference type="GO" id="GO:0016791">
    <property type="term" value="F:phosphatase activity"/>
    <property type="evidence" value="ECO:0007669"/>
    <property type="project" value="TreeGrafter"/>
</dbReference>
<dbReference type="RefSeq" id="WP_166192872.1">
    <property type="nucleotide sequence ID" value="NZ_JAAOIV010000002.1"/>
</dbReference>
<evidence type="ECO:0000256" key="2">
    <source>
        <dbReference type="PIRSR" id="PIRSR613078-2"/>
    </source>
</evidence>
<dbReference type="PANTHER" id="PTHR48100:SF1">
    <property type="entry name" value="HISTIDINE PHOSPHATASE FAMILY PROTEIN-RELATED"/>
    <property type="match status" value="1"/>
</dbReference>
<dbReference type="InterPro" id="IPR029033">
    <property type="entry name" value="His_PPase_superfam"/>
</dbReference>
<dbReference type="Proteomes" id="UP000744769">
    <property type="component" value="Unassembled WGS sequence"/>
</dbReference>
<evidence type="ECO:0000256" key="1">
    <source>
        <dbReference type="PIRSR" id="PIRSR613078-1"/>
    </source>
</evidence>
<dbReference type="Gene3D" id="3.40.50.1240">
    <property type="entry name" value="Phosphoglycerate mutase-like"/>
    <property type="match status" value="1"/>
</dbReference>
<proteinExistence type="predicted"/>
<dbReference type="CDD" id="cd07067">
    <property type="entry name" value="HP_PGM_like"/>
    <property type="match status" value="1"/>
</dbReference>
<dbReference type="SUPFAM" id="SSF53254">
    <property type="entry name" value="Phosphoglycerate mutase-like"/>
    <property type="match status" value="1"/>
</dbReference>
<dbReference type="AlphaFoldDB" id="A0A967E907"/>
<gene>
    <name evidence="3" type="ORF">G9U51_02850</name>
</gene>
<dbReference type="InterPro" id="IPR050275">
    <property type="entry name" value="PGM_Phosphatase"/>
</dbReference>
<reference evidence="3" key="1">
    <citation type="submission" date="2020-03" db="EMBL/GenBank/DDBJ databases">
        <title>Draft sequencing of Calidifontibacter sp. DB0510.</title>
        <authorList>
            <person name="Kim D.-U."/>
        </authorList>
    </citation>
    <scope>NUCLEOTIDE SEQUENCE</scope>
    <source>
        <strain evidence="3">DB0510</strain>
    </source>
</reference>
<dbReference type="EMBL" id="JAAOIV010000002">
    <property type="protein sequence ID" value="NHN54720.1"/>
    <property type="molecule type" value="Genomic_DNA"/>
</dbReference>
<comment type="caution">
    <text evidence="3">The sequence shown here is derived from an EMBL/GenBank/DDBJ whole genome shotgun (WGS) entry which is preliminary data.</text>
</comment>
<dbReference type="InterPro" id="IPR013078">
    <property type="entry name" value="His_Pase_superF_clade-1"/>
</dbReference>
<evidence type="ECO:0000313" key="3">
    <source>
        <dbReference type="EMBL" id="NHN54720.1"/>
    </source>
</evidence>
<evidence type="ECO:0000313" key="4">
    <source>
        <dbReference type="Proteomes" id="UP000744769"/>
    </source>
</evidence>
<feature type="binding site" evidence="2">
    <location>
        <position position="62"/>
    </location>
    <ligand>
        <name>substrate</name>
    </ligand>
</feature>
<organism evidence="3 4">
    <name type="scientific">Metallococcus carri</name>
    <dbReference type="NCBI Taxonomy" id="1656884"/>
    <lineage>
        <taxon>Bacteria</taxon>
        <taxon>Bacillati</taxon>
        <taxon>Actinomycetota</taxon>
        <taxon>Actinomycetes</taxon>
        <taxon>Micrococcales</taxon>
        <taxon>Dermacoccaceae</taxon>
        <taxon>Metallococcus</taxon>
    </lineage>
</organism>
<dbReference type="PANTHER" id="PTHR48100">
    <property type="entry name" value="BROAD-SPECIFICITY PHOSPHATASE YOR283W-RELATED"/>
    <property type="match status" value="1"/>
</dbReference>
<accession>A0A967E907</accession>
<keyword evidence="4" id="KW-1185">Reference proteome</keyword>
<dbReference type="GO" id="GO:0005737">
    <property type="term" value="C:cytoplasm"/>
    <property type="evidence" value="ECO:0007669"/>
    <property type="project" value="TreeGrafter"/>
</dbReference>
<sequence length="199" mass="20930">MSDLQCPATIILARHGEAVYETDRWYDDGGTLTVLGRSQARALGERYAGRRVAHTYASTMARAVQTAELAAAVLGVAVTTRNALQEFTVGDFEGADRTTDPFAPIYAQWLAGDLQARVPGGESGLEVVTRLRTVLGDIADLHRGETVLVVSHGGILRLGIPAMARIAPGVVAAQLGNTATAVVDLDADGAVCTAWDRSA</sequence>
<dbReference type="Pfam" id="PF00300">
    <property type="entry name" value="His_Phos_1"/>
    <property type="match status" value="1"/>
</dbReference>